<protein>
    <recommendedName>
        <fullName evidence="1">KOW domain-containing protein</fullName>
    </recommendedName>
</protein>
<evidence type="ECO:0000259" key="1">
    <source>
        <dbReference type="SMART" id="SM00739"/>
    </source>
</evidence>
<dbReference type="InterPro" id="IPR014722">
    <property type="entry name" value="Rib_uL2_dom2"/>
</dbReference>
<feature type="non-terminal residue" evidence="2">
    <location>
        <position position="1"/>
    </location>
</feature>
<dbReference type="InterPro" id="IPR005824">
    <property type="entry name" value="KOW"/>
</dbReference>
<proteinExistence type="predicted"/>
<dbReference type="Proteomes" id="UP000054270">
    <property type="component" value="Unassembled WGS sequence"/>
</dbReference>
<gene>
    <name evidence="2" type="ORF">HYPSUDRAFT_123206</name>
</gene>
<dbReference type="OrthoDB" id="3048802at2759"/>
<dbReference type="STRING" id="945553.A0A0D2LPN4"/>
<dbReference type="EMBL" id="KN817964">
    <property type="protein sequence ID" value="KJA12718.1"/>
    <property type="molecule type" value="Genomic_DNA"/>
</dbReference>
<reference evidence="3" key="1">
    <citation type="submission" date="2014-04" db="EMBL/GenBank/DDBJ databases">
        <title>Evolutionary Origins and Diversification of the Mycorrhizal Mutualists.</title>
        <authorList>
            <consortium name="DOE Joint Genome Institute"/>
            <consortium name="Mycorrhizal Genomics Consortium"/>
            <person name="Kohler A."/>
            <person name="Kuo A."/>
            <person name="Nagy L.G."/>
            <person name="Floudas D."/>
            <person name="Copeland A."/>
            <person name="Barry K.W."/>
            <person name="Cichocki N."/>
            <person name="Veneault-Fourrey C."/>
            <person name="LaButti K."/>
            <person name="Lindquist E.A."/>
            <person name="Lipzen A."/>
            <person name="Lundell T."/>
            <person name="Morin E."/>
            <person name="Murat C."/>
            <person name="Riley R."/>
            <person name="Ohm R."/>
            <person name="Sun H."/>
            <person name="Tunlid A."/>
            <person name="Henrissat B."/>
            <person name="Grigoriev I.V."/>
            <person name="Hibbett D.S."/>
            <person name="Martin F."/>
        </authorList>
    </citation>
    <scope>NUCLEOTIDE SEQUENCE [LARGE SCALE GENOMIC DNA]</scope>
    <source>
        <strain evidence="3">FD-334 SS-4</strain>
    </source>
</reference>
<keyword evidence="3" id="KW-1185">Reference proteome</keyword>
<evidence type="ECO:0000313" key="2">
    <source>
        <dbReference type="EMBL" id="KJA12718.1"/>
    </source>
</evidence>
<dbReference type="SMART" id="SM00739">
    <property type="entry name" value="KOW"/>
    <property type="match status" value="2"/>
</dbReference>
<feature type="domain" description="KOW" evidence="1">
    <location>
        <begin position="32"/>
        <end position="59"/>
    </location>
</feature>
<dbReference type="AlphaFoldDB" id="A0A0D2LPN4"/>
<accession>A0A0D2LPN4</accession>
<evidence type="ECO:0000313" key="3">
    <source>
        <dbReference type="Proteomes" id="UP000054270"/>
    </source>
</evidence>
<dbReference type="Pfam" id="PF00467">
    <property type="entry name" value="KOW"/>
    <property type="match status" value="1"/>
</dbReference>
<dbReference type="OMA" id="TQDRIML"/>
<feature type="domain" description="KOW" evidence="1">
    <location>
        <begin position="82"/>
        <end position="106"/>
    </location>
</feature>
<sequence>LPSSAELAVFSSTSLLSAVDANKTSQLMAQARMKTGDRVKVVSGPYFGLIGEVKMTKEDEVAVYLSSQGIVEDMPNDTVRAVFVIGDQVKVLGGHSNGFVGWVTEI</sequence>
<dbReference type="InterPro" id="IPR008991">
    <property type="entry name" value="Translation_prot_SH3-like_sf"/>
</dbReference>
<dbReference type="Gene3D" id="2.30.30.30">
    <property type="match status" value="1"/>
</dbReference>
<dbReference type="SUPFAM" id="SSF50104">
    <property type="entry name" value="Translation proteins SH3-like domain"/>
    <property type="match status" value="2"/>
</dbReference>
<feature type="non-terminal residue" evidence="2">
    <location>
        <position position="106"/>
    </location>
</feature>
<organism evidence="2 3">
    <name type="scientific">Hypholoma sublateritium (strain FD-334 SS-4)</name>
    <dbReference type="NCBI Taxonomy" id="945553"/>
    <lineage>
        <taxon>Eukaryota</taxon>
        <taxon>Fungi</taxon>
        <taxon>Dikarya</taxon>
        <taxon>Basidiomycota</taxon>
        <taxon>Agaricomycotina</taxon>
        <taxon>Agaricomycetes</taxon>
        <taxon>Agaricomycetidae</taxon>
        <taxon>Agaricales</taxon>
        <taxon>Agaricineae</taxon>
        <taxon>Strophariaceae</taxon>
        <taxon>Hypholoma</taxon>
    </lineage>
</organism>
<name>A0A0D2LPN4_HYPSF</name>